<dbReference type="PROSITE" id="PS50102">
    <property type="entry name" value="RRM"/>
    <property type="match status" value="1"/>
</dbReference>
<dbReference type="AlphaFoldDB" id="A0A2S4VQJ5"/>
<feature type="domain" description="RRM" evidence="3">
    <location>
        <begin position="61"/>
        <end position="139"/>
    </location>
</feature>
<evidence type="ECO:0000259" key="3">
    <source>
        <dbReference type="PROSITE" id="PS50102"/>
    </source>
</evidence>
<gene>
    <name evidence="4" type="ORF">PSTT_04995</name>
</gene>
<evidence type="ECO:0000256" key="1">
    <source>
        <dbReference type="PROSITE-ProRule" id="PRU00176"/>
    </source>
</evidence>
<sequence length="317" mass="35360">MPTGSDRVRSRSPLGYGGGSSRRSLSPPRPREPPINLRDRPIVSGPPVRPRHAPQEVEPTNVLGVFGLSIRTREADLEAEFSRYGKVEKVVIVYDQRSDRSRGFGFVTMRDVQDASACISELNGLDLHGRPIRVDYSVTTKPHQPTPGQYMGSKREEDERASYDRWGGPPPSSFGYRGPPAYPGHGGGYRRDDYRRDEPYGGYGRGRDDGAYRGHRDLDRRPSPRRSRYDDSPPRAPRRRRSISRSRSPPIPRGPARRGSPREYDEPPNGVIPNGNGLTVAPPPPQPVENAKWDPNPYVSGGENQLMSVTCQMKRAG</sequence>
<feature type="compositionally biased region" description="Polar residues" evidence="2">
    <location>
        <begin position="137"/>
        <end position="147"/>
    </location>
</feature>
<dbReference type="InterPro" id="IPR000504">
    <property type="entry name" value="RRM_dom"/>
</dbReference>
<dbReference type="VEuPathDB" id="FungiDB:PSTT_04995"/>
<keyword evidence="5" id="KW-1185">Reference proteome</keyword>
<dbReference type="VEuPathDB" id="FungiDB:PSHT_00169"/>
<dbReference type="Proteomes" id="UP000239156">
    <property type="component" value="Unassembled WGS sequence"/>
</dbReference>
<dbReference type="SUPFAM" id="SSF54928">
    <property type="entry name" value="RNA-binding domain, RBD"/>
    <property type="match status" value="1"/>
</dbReference>
<name>A0A2S4VQJ5_9BASI</name>
<comment type="caution">
    <text evidence="4">The sequence shown here is derived from an EMBL/GenBank/DDBJ whole genome shotgun (WGS) entry which is preliminary data.</text>
</comment>
<dbReference type="GO" id="GO:0003723">
    <property type="term" value="F:RNA binding"/>
    <property type="evidence" value="ECO:0007669"/>
    <property type="project" value="UniProtKB-UniRule"/>
</dbReference>
<reference evidence="4" key="1">
    <citation type="submission" date="2017-12" db="EMBL/GenBank/DDBJ databases">
        <title>Gene loss provides genomic basis for host adaptation in cereal stripe rust fungi.</title>
        <authorList>
            <person name="Xia C."/>
        </authorList>
    </citation>
    <scope>NUCLEOTIDE SEQUENCE [LARGE SCALE GENOMIC DNA]</scope>
    <source>
        <strain evidence="4">93-210</strain>
    </source>
</reference>
<feature type="compositionally biased region" description="Basic and acidic residues" evidence="2">
    <location>
        <begin position="153"/>
        <end position="163"/>
    </location>
</feature>
<evidence type="ECO:0000313" key="4">
    <source>
        <dbReference type="EMBL" id="POW11759.1"/>
    </source>
</evidence>
<dbReference type="CDD" id="cd12363">
    <property type="entry name" value="RRM_TRA2"/>
    <property type="match status" value="1"/>
</dbReference>
<dbReference type="PANTHER" id="PTHR48034">
    <property type="entry name" value="TRANSFORMER-2 SEX-DETERMINING PROTEIN-RELATED"/>
    <property type="match status" value="1"/>
</dbReference>
<dbReference type="FunFam" id="3.30.70.330:FF:000633">
    <property type="entry name" value="Unplaced genomic scaffold supercont2.4, whole genome shotgun sequence"/>
    <property type="match status" value="1"/>
</dbReference>
<dbReference type="InterPro" id="IPR012677">
    <property type="entry name" value="Nucleotide-bd_a/b_plait_sf"/>
</dbReference>
<dbReference type="EMBL" id="PKSL01000036">
    <property type="protein sequence ID" value="POW11759.1"/>
    <property type="molecule type" value="Genomic_DNA"/>
</dbReference>
<feature type="compositionally biased region" description="Basic and acidic residues" evidence="2">
    <location>
        <begin position="29"/>
        <end position="41"/>
    </location>
</feature>
<accession>A0A2S4VQJ5</accession>
<evidence type="ECO:0000313" key="5">
    <source>
        <dbReference type="Proteomes" id="UP000239156"/>
    </source>
</evidence>
<feature type="region of interest" description="Disordered" evidence="2">
    <location>
        <begin position="1"/>
        <end position="56"/>
    </location>
</feature>
<organism evidence="4 5">
    <name type="scientific">Puccinia striiformis</name>
    <dbReference type="NCBI Taxonomy" id="27350"/>
    <lineage>
        <taxon>Eukaryota</taxon>
        <taxon>Fungi</taxon>
        <taxon>Dikarya</taxon>
        <taxon>Basidiomycota</taxon>
        <taxon>Pucciniomycotina</taxon>
        <taxon>Pucciniomycetes</taxon>
        <taxon>Pucciniales</taxon>
        <taxon>Pucciniaceae</taxon>
        <taxon>Puccinia</taxon>
    </lineage>
</organism>
<dbReference type="InterPro" id="IPR050441">
    <property type="entry name" value="RBM"/>
</dbReference>
<dbReference type="Pfam" id="PF00076">
    <property type="entry name" value="RRM_1"/>
    <property type="match status" value="1"/>
</dbReference>
<dbReference type="InterPro" id="IPR035979">
    <property type="entry name" value="RBD_domain_sf"/>
</dbReference>
<proteinExistence type="predicted"/>
<feature type="compositionally biased region" description="Basic and acidic residues" evidence="2">
    <location>
        <begin position="189"/>
        <end position="233"/>
    </location>
</feature>
<feature type="region of interest" description="Disordered" evidence="2">
    <location>
        <begin position="137"/>
        <end position="306"/>
    </location>
</feature>
<dbReference type="SMART" id="SM00360">
    <property type="entry name" value="RRM"/>
    <property type="match status" value="1"/>
</dbReference>
<protein>
    <recommendedName>
        <fullName evidence="3">RRM domain-containing protein</fullName>
    </recommendedName>
</protein>
<dbReference type="Gene3D" id="3.30.70.330">
    <property type="match status" value="1"/>
</dbReference>
<evidence type="ECO:0000256" key="2">
    <source>
        <dbReference type="SAM" id="MobiDB-lite"/>
    </source>
</evidence>
<keyword evidence="1" id="KW-0694">RNA-binding</keyword>